<evidence type="ECO:0000313" key="2">
    <source>
        <dbReference type="Proteomes" id="UP001652600"/>
    </source>
</evidence>
<reference evidence="3" key="2">
    <citation type="submission" date="2025-08" db="UniProtKB">
        <authorList>
            <consortium name="RefSeq"/>
        </authorList>
    </citation>
    <scope>IDENTIFICATION</scope>
    <source>
        <tissue evidence="3">Stem</tissue>
    </source>
</reference>
<feature type="domain" description="MULE transposase" evidence="1">
    <location>
        <begin position="207"/>
        <end position="284"/>
    </location>
</feature>
<dbReference type="GeneID" id="103489767"/>
<dbReference type="eggNOG" id="ENOG502RJNC">
    <property type="taxonomic scope" value="Eukaryota"/>
</dbReference>
<dbReference type="Pfam" id="PF10551">
    <property type="entry name" value="MULE"/>
    <property type="match status" value="1"/>
</dbReference>
<dbReference type="InterPro" id="IPR018289">
    <property type="entry name" value="MULE_transposase_dom"/>
</dbReference>
<reference evidence="2" key="1">
    <citation type="submission" date="2025-05" db="UniProtKB">
        <authorList>
            <consortium name="RefSeq"/>
        </authorList>
    </citation>
    <scope>NUCLEOTIDE SEQUENCE [LARGE SCALE GENOMIC DNA]</scope>
</reference>
<gene>
    <name evidence="3" type="primary">LOC103489767</name>
</gene>
<accession>A0A1S3BH32</accession>
<sequence>MSKVDSNFALKVQDMFSTKYLFKEYVQVIALRDNLQYVTMKSNKKVMILQCTIENCKWSLRASCFIHGDRTLCVLTRFNSEHTCSVDVPLTDHRQTTFTVINDLIKNKISLAGFELSTPTDIVHYIRVQHGLSTSYQKAWRACEAALDDTRGSSEDSYKMLPQFAYILELKNLGSIVEYKVDTDGRFLYFFIALFAFISGWQHCHPVISIDGTSLKNKYGGTLLCASTPDANHHIFPLAFCVLDSENDCSWTRFCNQLKRIIGGRNEVVIVSDRHKSICKAIKAKELLICSMLEVLRMMLQRWFFERRNEVDYQVTDFTKTIEGILKEHIEHSRLMKVNPVNNMKYKVIDGTS</sequence>
<proteinExistence type="predicted"/>
<dbReference type="AlphaFoldDB" id="A0A1S3BH32"/>
<dbReference type="InParanoid" id="A0A1S3BH32"/>
<protein>
    <submittedName>
        <fullName evidence="3">Uncharacterized protein LOC103489767</fullName>
    </submittedName>
</protein>
<dbReference type="RefSeq" id="XP_008447297.2">
    <property type="nucleotide sequence ID" value="XM_008449075.2"/>
</dbReference>
<organism evidence="2 3">
    <name type="scientific">Cucumis melo</name>
    <name type="common">Muskmelon</name>
    <dbReference type="NCBI Taxonomy" id="3656"/>
    <lineage>
        <taxon>Eukaryota</taxon>
        <taxon>Viridiplantae</taxon>
        <taxon>Streptophyta</taxon>
        <taxon>Embryophyta</taxon>
        <taxon>Tracheophyta</taxon>
        <taxon>Spermatophyta</taxon>
        <taxon>Magnoliopsida</taxon>
        <taxon>eudicotyledons</taxon>
        <taxon>Gunneridae</taxon>
        <taxon>Pentapetalae</taxon>
        <taxon>rosids</taxon>
        <taxon>fabids</taxon>
        <taxon>Cucurbitales</taxon>
        <taxon>Cucurbitaceae</taxon>
        <taxon>Benincaseae</taxon>
        <taxon>Cucumis</taxon>
    </lineage>
</organism>
<evidence type="ECO:0000259" key="1">
    <source>
        <dbReference type="Pfam" id="PF10551"/>
    </source>
</evidence>
<dbReference type="Proteomes" id="UP001652600">
    <property type="component" value="Chromosome 1"/>
</dbReference>
<dbReference type="PANTHER" id="PTHR31973">
    <property type="entry name" value="POLYPROTEIN, PUTATIVE-RELATED"/>
    <property type="match status" value="1"/>
</dbReference>
<dbReference type="KEGG" id="cmo:103489767"/>
<evidence type="ECO:0000313" key="3">
    <source>
        <dbReference type="RefSeq" id="XP_008447297.2"/>
    </source>
</evidence>
<name>A0A1S3BH32_CUCME</name>
<dbReference type="PANTHER" id="PTHR31973:SF113">
    <property type="entry name" value="PROTEIN FAR1-RELATED SEQUENCE 5-LIKE"/>
    <property type="match status" value="1"/>
</dbReference>
<keyword evidence="2" id="KW-1185">Reference proteome</keyword>